<evidence type="ECO:0000313" key="1">
    <source>
        <dbReference type="EMBL" id="KAL0479526.1"/>
    </source>
</evidence>
<proteinExistence type="predicted"/>
<accession>A0AAW2YRR5</accession>
<name>A0AAW2YRR5_9EUKA</name>
<reference evidence="1 2" key="1">
    <citation type="submission" date="2024-03" db="EMBL/GenBank/DDBJ databases">
        <title>The Acrasis kona genome and developmental transcriptomes reveal deep origins of eukaryotic multicellular pathways.</title>
        <authorList>
            <person name="Sheikh S."/>
            <person name="Fu C.-J."/>
            <person name="Brown M.W."/>
            <person name="Baldauf S.L."/>
        </authorList>
    </citation>
    <scope>NUCLEOTIDE SEQUENCE [LARGE SCALE GENOMIC DNA]</scope>
    <source>
        <strain evidence="1 2">ATCC MYA-3509</strain>
    </source>
</reference>
<evidence type="ECO:0000313" key="2">
    <source>
        <dbReference type="Proteomes" id="UP001431209"/>
    </source>
</evidence>
<comment type="caution">
    <text evidence="1">The sequence shown here is derived from an EMBL/GenBank/DDBJ whole genome shotgun (WGS) entry which is preliminary data.</text>
</comment>
<dbReference type="AlphaFoldDB" id="A0AAW2YRR5"/>
<dbReference type="EMBL" id="JAOPGA020000576">
    <property type="protein sequence ID" value="KAL0479526.1"/>
    <property type="molecule type" value="Genomic_DNA"/>
</dbReference>
<organism evidence="1 2">
    <name type="scientific">Acrasis kona</name>
    <dbReference type="NCBI Taxonomy" id="1008807"/>
    <lineage>
        <taxon>Eukaryota</taxon>
        <taxon>Discoba</taxon>
        <taxon>Heterolobosea</taxon>
        <taxon>Tetramitia</taxon>
        <taxon>Eutetramitia</taxon>
        <taxon>Acrasidae</taxon>
        <taxon>Acrasis</taxon>
    </lineage>
</organism>
<keyword evidence="2" id="KW-1185">Reference proteome</keyword>
<gene>
    <name evidence="1" type="ORF">AKO1_007726</name>
</gene>
<sequence>MRGYTVKEYDKSNISQLVWPDNYDADYCRNFIVPMMEEGADKYVANVRPDVTVVKILHIIPEMSFEDDAKHSSPDEVVVPITVNIQEQYESYNCYTASPYHHYISYGLAEAEANPLHYTLKLLIRTIAAVIAFFFRFTNLEKVVIVNNWLVSTNLYSNFNSDQIEAITTFLCAKYPSHAIIYRSINEAITKDLYQRFSNLNFLPIPSRSIYTSDSRDPKLWRVRNVKQDIDLTNRTCVIGPITQGQELGEKKYEILQHKYLKELTTDQEGKISADHPIVLRIVELYNYLYLNKYPDLNVQFTPAFVADSLQNNILNVEAIRNISTNSIDGVVGFYRRVYYPYNEQEQEWEYDKKRTVQTCPIFGYDISFNVDSHPMYKILSVISALDGKNKDVIINQSSGAAQFKRFRGCKGCIEYSCIYESHLPIMRRVPWRILYLASEYIAKPIVKYYKL</sequence>
<dbReference type="Proteomes" id="UP001431209">
    <property type="component" value="Unassembled WGS sequence"/>
</dbReference>
<protein>
    <submittedName>
        <fullName evidence="1">Uncharacterized protein</fullName>
    </submittedName>
</protein>